<dbReference type="STRING" id="1314783.A0A165LZK8"/>
<evidence type="ECO:0000256" key="1">
    <source>
        <dbReference type="SAM" id="SignalP"/>
    </source>
</evidence>
<dbReference type="OrthoDB" id="10261782at2759"/>
<feature type="signal peptide" evidence="1">
    <location>
        <begin position="1"/>
        <end position="25"/>
    </location>
</feature>
<feature type="chain" id="PRO_5007862206" evidence="1">
    <location>
        <begin position="26"/>
        <end position="558"/>
    </location>
</feature>
<dbReference type="AlphaFoldDB" id="A0A165LZK8"/>
<name>A0A165LZK8_9APHY</name>
<sequence>MGWPIKLSTLALLALDSLLARTVNQQPLKAPIAVDDWNPWLSRPWDEQPDKDATSNLIFQSLAGLMQMKANSKHPNGHSIVRASIPPGTALYHGRHKVEYPTRDWIAFDPEHSAIFALGSNGTLLTFITTRELTLLYFDGCSGNKVDGVVDTQDLLFWGRLQHKRQGWWGELERIEDGCTWARQYGIDGFVRMEFDFEIMYCDFSDGLELVSVISPVNGQPPVTHPSRPPPRGTPYTRDNLSQVLSRISPAEATFHGFLRTERPGEVLEQPDGLMMALSPLTPPPGWKGTLPFLGFEAKRSGTWHNDFPGELRVRPEPSTLVSFFDPSLTSLVTARRNMTRNEYAAGNISREDLARLRQDVAEMAARPSGAGSGVDWVGLARVIEERFRDRLPYLQHLLRQPVVNSSAQAAAVRKQLMVSLIPYMHREAIGESEWFANIARDCATRFTAGLPVSRFTKQERLLHCAIDEVLHEICRVYTGAWVDAFDVEAKSMEAATSLLAKWADEFNALIEWLDWPVWIQCHPACEVSEYCYVPQGRPWGLPDDHEPRCLSIEDEIF</sequence>
<evidence type="ECO:0000313" key="2">
    <source>
        <dbReference type="EMBL" id="KZT65050.1"/>
    </source>
</evidence>
<keyword evidence="1" id="KW-0732">Signal</keyword>
<gene>
    <name evidence="2" type="ORF">DAEQUDRAFT_731911</name>
</gene>
<dbReference type="InterPro" id="IPR038921">
    <property type="entry name" value="YOR389W-like"/>
</dbReference>
<evidence type="ECO:0000313" key="3">
    <source>
        <dbReference type="Proteomes" id="UP000076727"/>
    </source>
</evidence>
<dbReference type="PANTHER" id="PTHR35204:SF1">
    <property type="entry name" value="ENTEROTOXIN"/>
    <property type="match status" value="1"/>
</dbReference>
<dbReference type="EMBL" id="KV429113">
    <property type="protein sequence ID" value="KZT65050.1"/>
    <property type="molecule type" value="Genomic_DNA"/>
</dbReference>
<keyword evidence="3" id="KW-1185">Reference proteome</keyword>
<dbReference type="PANTHER" id="PTHR35204">
    <property type="entry name" value="YALI0A21131P"/>
    <property type="match status" value="1"/>
</dbReference>
<proteinExistence type="predicted"/>
<dbReference type="Proteomes" id="UP000076727">
    <property type="component" value="Unassembled WGS sequence"/>
</dbReference>
<reference evidence="2 3" key="1">
    <citation type="journal article" date="2016" name="Mol. Biol. Evol.">
        <title>Comparative Genomics of Early-Diverging Mushroom-Forming Fungi Provides Insights into the Origins of Lignocellulose Decay Capabilities.</title>
        <authorList>
            <person name="Nagy L.G."/>
            <person name="Riley R."/>
            <person name="Tritt A."/>
            <person name="Adam C."/>
            <person name="Daum C."/>
            <person name="Floudas D."/>
            <person name="Sun H."/>
            <person name="Yadav J.S."/>
            <person name="Pangilinan J."/>
            <person name="Larsson K.H."/>
            <person name="Matsuura K."/>
            <person name="Barry K."/>
            <person name="Labutti K."/>
            <person name="Kuo R."/>
            <person name="Ohm R.A."/>
            <person name="Bhattacharya S.S."/>
            <person name="Shirouzu T."/>
            <person name="Yoshinaga Y."/>
            <person name="Martin F.M."/>
            <person name="Grigoriev I.V."/>
            <person name="Hibbett D.S."/>
        </authorList>
    </citation>
    <scope>NUCLEOTIDE SEQUENCE [LARGE SCALE GENOMIC DNA]</scope>
    <source>
        <strain evidence="2 3">L-15889</strain>
    </source>
</reference>
<accession>A0A165LZK8</accession>
<protein>
    <submittedName>
        <fullName evidence="2">Uncharacterized protein</fullName>
    </submittedName>
</protein>
<organism evidence="2 3">
    <name type="scientific">Daedalea quercina L-15889</name>
    <dbReference type="NCBI Taxonomy" id="1314783"/>
    <lineage>
        <taxon>Eukaryota</taxon>
        <taxon>Fungi</taxon>
        <taxon>Dikarya</taxon>
        <taxon>Basidiomycota</taxon>
        <taxon>Agaricomycotina</taxon>
        <taxon>Agaricomycetes</taxon>
        <taxon>Polyporales</taxon>
        <taxon>Fomitopsis</taxon>
    </lineage>
</organism>